<sequence>MAPTEASILSSFLLSPAPLPTFLTLRQFKELFPRSQQSDPQIQTLYRELQHQRAIDIDDVRRHIAAEVKRGKRQKRSVVEGRRKMHDGDFGQAHDRETRMELELSGALGQPTSEEHTPETIVPAMESARSQMEAEVVAMESEAKALMEDVGGIISDLSDLRYGRFNRVAGSENDLGQEVVEDLARLVDICKQSLSESYVTRLGRQQT</sequence>
<dbReference type="GO" id="GO:0031511">
    <property type="term" value="C:Mis6-Sim4 complex"/>
    <property type="evidence" value="ECO:0007669"/>
    <property type="project" value="TreeGrafter"/>
</dbReference>
<keyword evidence="2" id="KW-1185">Reference proteome</keyword>
<proteinExistence type="predicted"/>
<protein>
    <submittedName>
        <fullName evidence="1">Cnl2/NKP2 family protein-domain-containing protein</fullName>
    </submittedName>
</protein>
<dbReference type="AlphaFoldDB" id="A0A6A6P9T5"/>
<gene>
    <name evidence="1" type="ORF">BDY21DRAFT_369604</name>
</gene>
<dbReference type="PANTHER" id="PTHR28064:SF1">
    <property type="entry name" value="INNER KINETOCHORE SUBUNIT NKP2"/>
    <property type="match status" value="1"/>
</dbReference>
<name>A0A6A6P9T5_9PEZI</name>
<dbReference type="OrthoDB" id="2311687at2759"/>
<dbReference type="PANTHER" id="PTHR28064">
    <property type="entry name" value="INNER KINETOCHORE SUBUNIT NKP2"/>
    <property type="match status" value="1"/>
</dbReference>
<reference evidence="1" key="1">
    <citation type="journal article" date="2020" name="Stud. Mycol.">
        <title>101 Dothideomycetes genomes: a test case for predicting lifestyles and emergence of pathogens.</title>
        <authorList>
            <person name="Haridas S."/>
            <person name="Albert R."/>
            <person name="Binder M."/>
            <person name="Bloem J."/>
            <person name="Labutti K."/>
            <person name="Salamov A."/>
            <person name="Andreopoulos B."/>
            <person name="Baker S."/>
            <person name="Barry K."/>
            <person name="Bills G."/>
            <person name="Bluhm B."/>
            <person name="Cannon C."/>
            <person name="Castanera R."/>
            <person name="Culley D."/>
            <person name="Daum C."/>
            <person name="Ezra D."/>
            <person name="Gonzalez J."/>
            <person name="Henrissat B."/>
            <person name="Kuo A."/>
            <person name="Liang C."/>
            <person name="Lipzen A."/>
            <person name="Lutzoni F."/>
            <person name="Magnuson J."/>
            <person name="Mondo S."/>
            <person name="Nolan M."/>
            <person name="Ohm R."/>
            <person name="Pangilinan J."/>
            <person name="Park H.-J."/>
            <person name="Ramirez L."/>
            <person name="Alfaro M."/>
            <person name="Sun H."/>
            <person name="Tritt A."/>
            <person name="Yoshinaga Y."/>
            <person name="Zwiers L.-H."/>
            <person name="Turgeon B."/>
            <person name="Goodwin S."/>
            <person name="Spatafora J."/>
            <person name="Crous P."/>
            <person name="Grigoriev I."/>
        </authorList>
    </citation>
    <scope>NUCLEOTIDE SEQUENCE</scope>
    <source>
        <strain evidence="1">ATCC 16933</strain>
    </source>
</reference>
<dbReference type="EMBL" id="MU001673">
    <property type="protein sequence ID" value="KAF2460639.1"/>
    <property type="molecule type" value="Genomic_DNA"/>
</dbReference>
<dbReference type="Proteomes" id="UP000799766">
    <property type="component" value="Unassembled WGS sequence"/>
</dbReference>
<accession>A0A6A6P9T5</accession>
<evidence type="ECO:0000313" key="1">
    <source>
        <dbReference type="EMBL" id="KAF2460639.1"/>
    </source>
</evidence>
<evidence type="ECO:0000313" key="2">
    <source>
        <dbReference type="Proteomes" id="UP000799766"/>
    </source>
</evidence>
<dbReference type="GO" id="GO:0007059">
    <property type="term" value="P:chromosome segregation"/>
    <property type="evidence" value="ECO:0007669"/>
    <property type="project" value="TreeGrafter"/>
</dbReference>
<organism evidence="1 2">
    <name type="scientific">Lineolata rhizophorae</name>
    <dbReference type="NCBI Taxonomy" id="578093"/>
    <lineage>
        <taxon>Eukaryota</taxon>
        <taxon>Fungi</taxon>
        <taxon>Dikarya</taxon>
        <taxon>Ascomycota</taxon>
        <taxon>Pezizomycotina</taxon>
        <taxon>Dothideomycetes</taxon>
        <taxon>Dothideomycetes incertae sedis</taxon>
        <taxon>Lineolatales</taxon>
        <taxon>Lineolataceae</taxon>
        <taxon>Lineolata</taxon>
    </lineage>
</organism>
<dbReference type="Pfam" id="PF09447">
    <property type="entry name" value="Cnl2_NKP2"/>
    <property type="match status" value="1"/>
</dbReference>
<dbReference type="InterPro" id="IPR018565">
    <property type="entry name" value="Nkp2/Cnl2"/>
</dbReference>